<dbReference type="Proteomes" id="UP000646244">
    <property type="component" value="Unassembled WGS sequence"/>
</dbReference>
<gene>
    <name evidence="1" type="ORF">GCM10010507_04820</name>
</gene>
<accession>A0A918TAR9</accession>
<proteinExistence type="predicted"/>
<dbReference type="AlphaFoldDB" id="A0A918TAR9"/>
<reference evidence="1" key="1">
    <citation type="journal article" date="2014" name="Int. J. Syst. Evol. Microbiol.">
        <title>Complete genome sequence of Corynebacterium casei LMG S-19264T (=DSM 44701T), isolated from a smear-ripened cheese.</title>
        <authorList>
            <consortium name="US DOE Joint Genome Institute (JGI-PGF)"/>
            <person name="Walter F."/>
            <person name="Albersmeier A."/>
            <person name="Kalinowski J."/>
            <person name="Ruckert C."/>
        </authorList>
    </citation>
    <scope>NUCLEOTIDE SEQUENCE</scope>
    <source>
        <strain evidence="1">JCM 4633</strain>
    </source>
</reference>
<evidence type="ECO:0000313" key="1">
    <source>
        <dbReference type="EMBL" id="GHC34935.1"/>
    </source>
</evidence>
<sequence>MAQATGAVTDVRELLALSRPELDRLFRNSQPGPTPRGEGAGTVLLARGARPSRVAARLARLLAWQGKVFAPGGGELLNRVTPFGVRAIRARVYRGASWSDGAECIVLDYSHTSFLAQRIRDEIRRIGPGLYLGDVYWGRRKVLGFSLRFPAPTP</sequence>
<organism evidence="1 2">
    <name type="scientific">Streptomyces cinnamoneus</name>
    <name type="common">Streptoverticillium cinnamoneum</name>
    <dbReference type="NCBI Taxonomy" id="53446"/>
    <lineage>
        <taxon>Bacteria</taxon>
        <taxon>Bacillati</taxon>
        <taxon>Actinomycetota</taxon>
        <taxon>Actinomycetes</taxon>
        <taxon>Kitasatosporales</taxon>
        <taxon>Streptomycetaceae</taxon>
        <taxon>Streptomyces</taxon>
        <taxon>Streptomyces cinnamoneus group</taxon>
    </lineage>
</organism>
<comment type="caution">
    <text evidence="1">The sequence shown here is derived from an EMBL/GenBank/DDBJ whole genome shotgun (WGS) entry which is preliminary data.</text>
</comment>
<evidence type="ECO:0000313" key="2">
    <source>
        <dbReference type="Proteomes" id="UP000646244"/>
    </source>
</evidence>
<dbReference type="RefSeq" id="WP_190107896.1">
    <property type="nucleotide sequence ID" value="NZ_BMVB01000001.1"/>
</dbReference>
<dbReference type="EMBL" id="BMVB01000001">
    <property type="protein sequence ID" value="GHC34935.1"/>
    <property type="molecule type" value="Genomic_DNA"/>
</dbReference>
<protein>
    <submittedName>
        <fullName evidence="1">Uncharacterized protein</fullName>
    </submittedName>
</protein>
<reference evidence="1" key="2">
    <citation type="submission" date="2020-09" db="EMBL/GenBank/DDBJ databases">
        <authorList>
            <person name="Sun Q."/>
            <person name="Ohkuma M."/>
        </authorList>
    </citation>
    <scope>NUCLEOTIDE SEQUENCE</scope>
    <source>
        <strain evidence="1">JCM 4633</strain>
    </source>
</reference>
<name>A0A918TAR9_STRCJ</name>